<dbReference type="InterPro" id="IPR032687">
    <property type="entry name" value="AraC-type_N"/>
</dbReference>
<dbReference type="PRINTS" id="PR00032">
    <property type="entry name" value="HTHARAC"/>
</dbReference>
<accession>D1AE55</accession>
<dbReference type="RefSeq" id="WP_012854265.1">
    <property type="nucleotide sequence ID" value="NC_013510.1"/>
</dbReference>
<reference evidence="5 6" key="1">
    <citation type="journal article" date="2011" name="Stand. Genomic Sci.">
        <title>Complete genome sequence of Thermomonospora curvata type strain (B9).</title>
        <authorList>
            <person name="Chertkov O."/>
            <person name="Sikorski J."/>
            <person name="Nolan M."/>
            <person name="Lapidus A."/>
            <person name="Lucas S."/>
            <person name="Del Rio T.G."/>
            <person name="Tice H."/>
            <person name="Cheng J.F."/>
            <person name="Goodwin L."/>
            <person name="Pitluck S."/>
            <person name="Liolios K."/>
            <person name="Ivanova N."/>
            <person name="Mavromatis K."/>
            <person name="Mikhailova N."/>
            <person name="Ovchinnikova G."/>
            <person name="Pati A."/>
            <person name="Chen A."/>
            <person name="Palaniappan K."/>
            <person name="Djao O.D."/>
            <person name="Land M."/>
            <person name="Hauser L."/>
            <person name="Chang Y.J."/>
            <person name="Jeffries C.D."/>
            <person name="Brettin T."/>
            <person name="Han C."/>
            <person name="Detter J.C."/>
            <person name="Rohde M."/>
            <person name="Goker M."/>
            <person name="Woyke T."/>
            <person name="Bristow J."/>
            <person name="Eisen J.A."/>
            <person name="Markowitz V."/>
            <person name="Hugenholtz P."/>
            <person name="Klenk H.P."/>
            <person name="Kyrpides N.C."/>
        </authorList>
    </citation>
    <scope>NUCLEOTIDE SEQUENCE [LARGE SCALE GENOMIC DNA]</scope>
    <source>
        <strain evidence="6">ATCC 19995 / DSM 43183 / JCM 3096 / KCTC 9072 / NBRC 15933 / NCIMB 10081 / Henssen B9</strain>
    </source>
</reference>
<dbReference type="Gene3D" id="1.10.10.60">
    <property type="entry name" value="Homeodomain-like"/>
    <property type="match status" value="1"/>
</dbReference>
<organism evidence="5 6">
    <name type="scientific">Thermomonospora curvata (strain ATCC 19995 / DSM 43183 / JCM 3096 / KCTC 9072 / NBRC 15933 / NCIMB 10081 / Henssen B9)</name>
    <dbReference type="NCBI Taxonomy" id="471852"/>
    <lineage>
        <taxon>Bacteria</taxon>
        <taxon>Bacillati</taxon>
        <taxon>Actinomycetota</taxon>
        <taxon>Actinomycetes</taxon>
        <taxon>Streptosporangiales</taxon>
        <taxon>Thermomonosporaceae</taxon>
        <taxon>Thermomonospora</taxon>
    </lineage>
</organism>
<dbReference type="OrthoDB" id="5241536at2"/>
<dbReference type="Pfam" id="PF12833">
    <property type="entry name" value="HTH_18"/>
    <property type="match status" value="1"/>
</dbReference>
<evidence type="ECO:0000259" key="4">
    <source>
        <dbReference type="PROSITE" id="PS01124"/>
    </source>
</evidence>
<keyword evidence="2" id="KW-0238">DNA-binding</keyword>
<evidence type="ECO:0000256" key="2">
    <source>
        <dbReference type="ARBA" id="ARBA00023125"/>
    </source>
</evidence>
<keyword evidence="1" id="KW-0805">Transcription regulation</keyword>
<name>D1AE55_THECD</name>
<dbReference type="PROSITE" id="PS01124">
    <property type="entry name" value="HTH_ARAC_FAMILY_2"/>
    <property type="match status" value="1"/>
</dbReference>
<dbReference type="PANTHER" id="PTHR47894">
    <property type="entry name" value="HTH-TYPE TRANSCRIPTIONAL REGULATOR GADX"/>
    <property type="match status" value="1"/>
</dbReference>
<dbReference type="eggNOG" id="COG2207">
    <property type="taxonomic scope" value="Bacteria"/>
</dbReference>
<dbReference type="EMBL" id="CP001738">
    <property type="protein sequence ID" value="ACY99481.1"/>
    <property type="molecule type" value="Genomic_DNA"/>
</dbReference>
<keyword evidence="3" id="KW-0804">Transcription</keyword>
<dbReference type="Pfam" id="PF12625">
    <property type="entry name" value="Arabinose_bd"/>
    <property type="match status" value="1"/>
</dbReference>
<dbReference type="STRING" id="471852.Tcur_3952"/>
<dbReference type="SUPFAM" id="SSF46689">
    <property type="entry name" value="Homeodomain-like"/>
    <property type="match status" value="1"/>
</dbReference>
<dbReference type="KEGG" id="tcu:Tcur_3952"/>
<dbReference type="GO" id="GO:0005829">
    <property type="term" value="C:cytosol"/>
    <property type="evidence" value="ECO:0007669"/>
    <property type="project" value="TreeGrafter"/>
</dbReference>
<dbReference type="AlphaFoldDB" id="D1AE55"/>
<dbReference type="GO" id="GO:0000976">
    <property type="term" value="F:transcription cis-regulatory region binding"/>
    <property type="evidence" value="ECO:0007669"/>
    <property type="project" value="TreeGrafter"/>
</dbReference>
<dbReference type="InterPro" id="IPR020449">
    <property type="entry name" value="Tscrpt_reg_AraC-type_HTH"/>
</dbReference>
<proteinExistence type="predicted"/>
<dbReference type="PANTHER" id="PTHR47894:SF1">
    <property type="entry name" value="HTH-TYPE TRANSCRIPTIONAL REGULATOR VQSM"/>
    <property type="match status" value="1"/>
</dbReference>
<gene>
    <name evidence="5" type="ordered locus">Tcur_3952</name>
</gene>
<dbReference type="Proteomes" id="UP000001918">
    <property type="component" value="Chromosome"/>
</dbReference>
<dbReference type="HOGENOM" id="CLU_047522_3_3_11"/>
<evidence type="ECO:0000256" key="3">
    <source>
        <dbReference type="ARBA" id="ARBA00023163"/>
    </source>
</evidence>
<protein>
    <submittedName>
        <fullName evidence="5">Transcriptional regulator, AraC family</fullName>
    </submittedName>
</protein>
<dbReference type="SMART" id="SM00342">
    <property type="entry name" value="HTH_ARAC"/>
    <property type="match status" value="1"/>
</dbReference>
<evidence type="ECO:0000313" key="6">
    <source>
        <dbReference type="Proteomes" id="UP000001918"/>
    </source>
</evidence>
<feature type="domain" description="HTH araC/xylS-type" evidence="4">
    <location>
        <begin position="242"/>
        <end position="343"/>
    </location>
</feature>
<sequence>MPRPAQTPSSPWRVRRSPAAAAILVQLGREHGLSASDCLAGTGLTPRDLDDSSAQIEAEQELTIARNLLTALGHRPGLGCAAGRRHTLGTTGTLGFALIASATLREGIEVALRYAALSPTFLRPRLEEDGRWARIWLDDTHLPDDLRTFLLERDLAAIGGLLPVLFGEHGPARLAVLDVRLRPGPHLAQALPGVRIRYCRPRNVLTFPSRLLQEPLPSADPQIARLSESQCRDLLHRRLGPDGTVAAVRDRLRRRTRRPPSMAEVAAELNITTRTLHRRLERAGTSFRALADEARQELAVELLTTTALTVGEIARRLGYSETAAFTHAFTRRHGVPPSRYRKDAAERDKAR</sequence>
<dbReference type="InterPro" id="IPR018060">
    <property type="entry name" value="HTH_AraC"/>
</dbReference>
<dbReference type="GO" id="GO:0003700">
    <property type="term" value="F:DNA-binding transcription factor activity"/>
    <property type="evidence" value="ECO:0007669"/>
    <property type="project" value="InterPro"/>
</dbReference>
<keyword evidence="6" id="KW-1185">Reference proteome</keyword>
<evidence type="ECO:0000313" key="5">
    <source>
        <dbReference type="EMBL" id="ACY99481.1"/>
    </source>
</evidence>
<dbReference type="InterPro" id="IPR009057">
    <property type="entry name" value="Homeodomain-like_sf"/>
</dbReference>
<evidence type="ECO:0000256" key="1">
    <source>
        <dbReference type="ARBA" id="ARBA00023015"/>
    </source>
</evidence>